<sequence length="113" mass="11637">MIDYGGLLLAPLYDVYGVPAILTLDDIDATTADLTAIDKTAGVAVGDNIAVGTVEPGAVIRLSELIAAGLTRESLDGATITFSGNVWRVASHHPKPVPSGEAAGEIILILELQ</sequence>
<comment type="caution">
    <text evidence="1">The sequence shown here is derived from an EMBL/GenBank/DDBJ whole genome shotgun (WGS) entry which is preliminary data.</text>
</comment>
<protein>
    <submittedName>
        <fullName evidence="1">Uncharacterized protein</fullName>
    </submittedName>
</protein>
<dbReference type="RefSeq" id="WP_164566559.1">
    <property type="nucleotide sequence ID" value="NZ_WUFC01000046.1"/>
</dbReference>
<evidence type="ECO:0000313" key="2">
    <source>
        <dbReference type="Proteomes" id="UP000661163"/>
    </source>
</evidence>
<name>A0AAE4YYQ8_9HYPH</name>
<evidence type="ECO:0000313" key="1">
    <source>
        <dbReference type="EMBL" id="NEI52713.1"/>
    </source>
</evidence>
<reference evidence="1 2" key="1">
    <citation type="submission" date="2019-12" db="EMBL/GenBank/DDBJ databases">
        <title>Rhizobium genotypes associated with high levels of biological nitrogen fixation by grain legumes in a temperate-maritime cropping system.</title>
        <authorList>
            <person name="Maluk M."/>
            <person name="Francesc Ferrando Molina F."/>
            <person name="Lopez Del Egido L."/>
            <person name="Lafos M."/>
            <person name="Langarica-Fuentes A."/>
            <person name="Gebre Yohannes G."/>
            <person name="Young M.W."/>
            <person name="Martin P."/>
            <person name="Gantlett R."/>
            <person name="Kenicer G."/>
            <person name="Hawes C."/>
            <person name="Begg G.S."/>
            <person name="Quilliam R.S."/>
            <person name="Squire G.R."/>
            <person name="Poole P.S."/>
            <person name="Young P.W."/>
            <person name="Iannetta P.M."/>
            <person name="James E.K."/>
        </authorList>
    </citation>
    <scope>NUCLEOTIDE SEQUENCE [LARGE SCALE GENOMIC DNA]</scope>
    <source>
        <strain evidence="1 2">JHI985</strain>
    </source>
</reference>
<gene>
    <name evidence="1" type="ORF">GR217_34405</name>
</gene>
<proteinExistence type="predicted"/>
<dbReference type="AlphaFoldDB" id="A0AAE4YYQ8"/>
<accession>A0AAE4YYQ8</accession>
<dbReference type="Proteomes" id="UP000661163">
    <property type="component" value="Unassembled WGS sequence"/>
</dbReference>
<organism evidence="1 2">
    <name type="scientific">Rhizobium ruizarguesonis</name>
    <dbReference type="NCBI Taxonomy" id="2081791"/>
    <lineage>
        <taxon>Bacteria</taxon>
        <taxon>Pseudomonadati</taxon>
        <taxon>Pseudomonadota</taxon>
        <taxon>Alphaproteobacteria</taxon>
        <taxon>Hyphomicrobiales</taxon>
        <taxon>Rhizobiaceae</taxon>
        <taxon>Rhizobium/Agrobacterium group</taxon>
        <taxon>Rhizobium</taxon>
    </lineage>
</organism>
<dbReference type="EMBL" id="WUFC01000046">
    <property type="protein sequence ID" value="NEI52713.1"/>
    <property type="molecule type" value="Genomic_DNA"/>
</dbReference>